<dbReference type="AlphaFoldDB" id="A0A9Q8T1W5"/>
<dbReference type="KEGG" id="clup:CLUP02_13160"/>
<dbReference type="Proteomes" id="UP000830671">
    <property type="component" value="Chromosome 7"/>
</dbReference>
<keyword evidence="2" id="KW-1185">Reference proteome</keyword>
<gene>
    <name evidence="1" type="ORF">CLUP02_13160</name>
</gene>
<dbReference type="EMBL" id="CP019479">
    <property type="protein sequence ID" value="UQC87642.1"/>
    <property type="molecule type" value="Genomic_DNA"/>
</dbReference>
<dbReference type="GeneID" id="73347114"/>
<proteinExistence type="predicted"/>
<evidence type="ECO:0000313" key="2">
    <source>
        <dbReference type="Proteomes" id="UP000830671"/>
    </source>
</evidence>
<name>A0A9Q8T1W5_9PEZI</name>
<accession>A0A9Q8T1W5</accession>
<organism evidence="1 2">
    <name type="scientific">Colletotrichum lupini</name>
    <dbReference type="NCBI Taxonomy" id="145971"/>
    <lineage>
        <taxon>Eukaryota</taxon>
        <taxon>Fungi</taxon>
        <taxon>Dikarya</taxon>
        <taxon>Ascomycota</taxon>
        <taxon>Pezizomycotina</taxon>
        <taxon>Sordariomycetes</taxon>
        <taxon>Hypocreomycetidae</taxon>
        <taxon>Glomerellales</taxon>
        <taxon>Glomerellaceae</taxon>
        <taxon>Colletotrichum</taxon>
        <taxon>Colletotrichum acutatum species complex</taxon>
    </lineage>
</organism>
<protein>
    <submittedName>
        <fullName evidence="1">Uncharacterized protein</fullName>
    </submittedName>
</protein>
<dbReference type="RefSeq" id="XP_049149250.1">
    <property type="nucleotide sequence ID" value="XM_049292104.1"/>
</dbReference>
<reference evidence="1" key="1">
    <citation type="journal article" date="2021" name="Mol. Plant Microbe Interact.">
        <title>Complete Genome Sequence of the Plant-Pathogenic Fungus Colletotrichum lupini.</title>
        <authorList>
            <person name="Baroncelli R."/>
            <person name="Pensec F."/>
            <person name="Da Lio D."/>
            <person name="Boufleur T."/>
            <person name="Vicente I."/>
            <person name="Sarrocco S."/>
            <person name="Picot A."/>
            <person name="Baraldi E."/>
            <person name="Sukno S."/>
            <person name="Thon M."/>
            <person name="Le Floch G."/>
        </authorList>
    </citation>
    <scope>NUCLEOTIDE SEQUENCE</scope>
    <source>
        <strain evidence="1">IMI 504893</strain>
    </source>
</reference>
<sequence length="59" mass="6716">MTAMNFLYFSLVTSSREGISHLRQSSDAFIFQLISSNKGCNAVFVIEITYCYTYTLSMN</sequence>
<evidence type="ECO:0000313" key="1">
    <source>
        <dbReference type="EMBL" id="UQC87642.1"/>
    </source>
</evidence>